<comment type="function">
    <text evidence="5">Plays a role in cell envelope biogenesis, maintenance of cell envelope integrity and membrane homeostasis.</text>
</comment>
<evidence type="ECO:0000256" key="2">
    <source>
        <dbReference type="ARBA" id="ARBA00022692"/>
    </source>
</evidence>
<evidence type="ECO:0000256" key="1">
    <source>
        <dbReference type="ARBA" id="ARBA00022475"/>
    </source>
</evidence>
<feature type="transmembrane region" description="Helical" evidence="5">
    <location>
        <begin position="157"/>
        <end position="176"/>
    </location>
</feature>
<dbReference type="NCBIfam" id="NF001323">
    <property type="entry name" value="PRK00259.1-1"/>
    <property type="match status" value="1"/>
</dbReference>
<dbReference type="HAMAP" id="MF_00189">
    <property type="entry name" value="YciB"/>
    <property type="match status" value="1"/>
</dbReference>
<reference evidence="6 7" key="1">
    <citation type="submission" date="2019-03" db="EMBL/GenBank/DDBJ databases">
        <title>Genomic Encyclopedia of Type Strains, Phase III (KMG-III): the genomes of soil and plant-associated and newly described type strains.</title>
        <authorList>
            <person name="Whitman W."/>
        </authorList>
    </citation>
    <scope>NUCLEOTIDE SEQUENCE [LARGE SCALE GENOMIC DNA]</scope>
    <source>
        <strain evidence="6 7">CGMCC 1.7660</strain>
    </source>
</reference>
<feature type="transmembrane region" description="Helical" evidence="5">
    <location>
        <begin position="89"/>
        <end position="106"/>
    </location>
</feature>
<evidence type="ECO:0000256" key="5">
    <source>
        <dbReference type="HAMAP-Rule" id="MF_00189"/>
    </source>
</evidence>
<dbReference type="Pfam" id="PF04279">
    <property type="entry name" value="IspA"/>
    <property type="match status" value="1"/>
</dbReference>
<name>A0A4R6WKB8_9PROT</name>
<dbReference type="GO" id="GO:0005886">
    <property type="term" value="C:plasma membrane"/>
    <property type="evidence" value="ECO:0007669"/>
    <property type="project" value="UniProtKB-SubCell"/>
</dbReference>
<sequence length="190" mass="21100">MSGKTAPKWLKPLVDFGPLVLFFVAFKMSGLMAATGALIIATVVLLGLNYALTRHIALMPLITAAIVIVFGGLTLWLDDERFVKLKPTIVQALFALILFGGILLKKPTLQYVMGEAIRLSNEGWRQLTWRFALFFAAMAVLNEIVWRSVSTDLWVDFKVFGIVGLTMIFSLAQLPLMKRHMIDGNDSGKN</sequence>
<feature type="transmembrane region" description="Helical" evidence="5">
    <location>
        <begin position="20"/>
        <end position="46"/>
    </location>
</feature>
<evidence type="ECO:0000256" key="3">
    <source>
        <dbReference type="ARBA" id="ARBA00022989"/>
    </source>
</evidence>
<accession>A0A4R6WKB8</accession>
<dbReference type="RefSeq" id="WP_133614189.1">
    <property type="nucleotide sequence ID" value="NZ_SNYW01000010.1"/>
</dbReference>
<proteinExistence type="inferred from homology"/>
<dbReference type="NCBIfam" id="TIGR00997">
    <property type="entry name" value="ispZ"/>
    <property type="match status" value="1"/>
</dbReference>
<dbReference type="InterPro" id="IPR006008">
    <property type="entry name" value="YciB"/>
</dbReference>
<dbReference type="OrthoDB" id="9788219at2"/>
<evidence type="ECO:0000256" key="4">
    <source>
        <dbReference type="ARBA" id="ARBA00023136"/>
    </source>
</evidence>
<evidence type="ECO:0000313" key="6">
    <source>
        <dbReference type="EMBL" id="TDQ80847.1"/>
    </source>
</evidence>
<keyword evidence="5" id="KW-0997">Cell inner membrane</keyword>
<dbReference type="PANTHER" id="PTHR36917">
    <property type="entry name" value="INTRACELLULAR SEPTATION PROTEIN A-RELATED"/>
    <property type="match status" value="1"/>
</dbReference>
<dbReference type="Proteomes" id="UP000295783">
    <property type="component" value="Unassembled WGS sequence"/>
</dbReference>
<feature type="transmembrane region" description="Helical" evidence="5">
    <location>
        <begin position="127"/>
        <end position="145"/>
    </location>
</feature>
<comment type="caution">
    <text evidence="6">The sequence shown here is derived from an EMBL/GenBank/DDBJ whole genome shotgun (WGS) entry which is preliminary data.</text>
</comment>
<gene>
    <name evidence="5" type="primary">yciB</name>
    <name evidence="6" type="ORF">A8950_2715</name>
</gene>
<evidence type="ECO:0000313" key="7">
    <source>
        <dbReference type="Proteomes" id="UP000295783"/>
    </source>
</evidence>
<keyword evidence="1 5" id="KW-1003">Cell membrane</keyword>
<keyword evidence="3 5" id="KW-1133">Transmembrane helix</keyword>
<dbReference type="PANTHER" id="PTHR36917:SF1">
    <property type="entry name" value="INNER MEMBRANE-SPANNING PROTEIN YCIB"/>
    <property type="match status" value="1"/>
</dbReference>
<organism evidence="6 7">
    <name type="scientific">Dongia mobilis</name>
    <dbReference type="NCBI Taxonomy" id="578943"/>
    <lineage>
        <taxon>Bacteria</taxon>
        <taxon>Pseudomonadati</taxon>
        <taxon>Pseudomonadota</taxon>
        <taxon>Alphaproteobacteria</taxon>
        <taxon>Rhodospirillales</taxon>
        <taxon>Dongiaceae</taxon>
        <taxon>Dongia</taxon>
    </lineage>
</organism>
<dbReference type="AlphaFoldDB" id="A0A4R6WKB8"/>
<keyword evidence="2 5" id="KW-0812">Transmembrane</keyword>
<dbReference type="EMBL" id="SNYW01000010">
    <property type="protein sequence ID" value="TDQ80847.1"/>
    <property type="molecule type" value="Genomic_DNA"/>
</dbReference>
<keyword evidence="4 5" id="KW-0472">Membrane</keyword>
<feature type="transmembrane region" description="Helical" evidence="5">
    <location>
        <begin position="58"/>
        <end position="77"/>
    </location>
</feature>
<comment type="subcellular location">
    <subcellularLocation>
        <location evidence="5">Cell inner membrane</location>
        <topology evidence="5">Multi-pass membrane protein</topology>
    </subcellularLocation>
</comment>
<comment type="similarity">
    <text evidence="5">Belongs to the YciB family.</text>
</comment>
<protein>
    <recommendedName>
        <fullName evidence="5">Inner membrane-spanning protein YciB</fullName>
    </recommendedName>
</protein>
<keyword evidence="7" id="KW-1185">Reference proteome</keyword>